<sequence>MNGRKGLSLVLSGAMMVSMLSFPAMAADAAAPGFPDAASSWASESIDRWGAAGVVNGDENGNFNPTASITRAELAQIFVNMFGLTEKAPNTYADLRGDEWYADAILKCTAAGIMQGDGVNANPTAMISRQETMVMFGRAMGVIPAENPDMSGFTDGASVADWAAGYMSPLAEMGIISGSGDGSIQPSVNIDRASTMALLDKAITVYINEPGEYSVDNQKGFVVVAANGEVKLTGKTAGVVVTAGCGTGTVKLSGITADTVKVDGTAAVSLEDGAAVETVSINAASSVTVASGVKVETMAVNADADVSNAGTITTLEANSAADVKNTGTIRTLDAGAAVRVDNSGTISRAEIKADGVILDGRRPSAINVADGVKNPTDSEGNEIKDNTGNGGGGGYNPPSTETVGGIVGVNPVDQSDAPITEMPTITASAYKSVATGVITIDLSSSGAVPVHENAQHAKGSWVGFAIKAPEGVTSAYYTFGTEASDTASSSVELTTGDPSVGGGAEGEYYFVAFVNATAVTPKTHLTIDWDGQGETYAPQKYEINLASVKTNVQSLENVTTSLDKLPDGVQSSETGLSWDGSTALVSNGGSGALTQEQVKGMGGGGEYTVYYAVPQEGLEFDKIVRTVNGRNSEWALSSGTAADAGAGWWTKDESSYYFKWGAVFAQKNAQGIWEMTDNGKYEYTIRFVKDENVVASYSFTVDLSGYAIEQPGEKAVSTAEELTAALAECKGGETIRISGTIGSEEAYGLYTVDVPVIVEGGTVYGSFVLKKGASGSEFNGVTINNRGDDAGGEHRNAINAYVSGLTVDGCTFNSGSKFANGIMILPSSETVNYRITGNTFNGYQNGVEGWSTTAILITSGYTMSSKAFFEADEETSAETDMDNKADLAIITGNTFVGCKNDYTRNTLTGGTKIYCTANSASDNFRLSSGTEGSMFYVTGNVTRESDTTVPAGSTLTVAEGKTLTIDSGVALTVNGALAGTVVGKDSTSKLVLAEDSVYGDMKAGTYAWSEGAWKADAATVLQWALAYQYDPAYEYTNKPVIEGATVTYTGSLADFTDNAEEGNENPTRATADLARLLGAIWRVDEGKSVSVITYSDKAYTWNAESGRKGSNWENDGTTLISAVADAAKTGLSDGSESFSFTINSEEVTLVLKVSG</sequence>
<feature type="signal peptide" evidence="3">
    <location>
        <begin position="1"/>
        <end position="26"/>
    </location>
</feature>
<organism evidence="5 6">
    <name type="scientific">Pseudoflavonifractor capillosus</name>
    <dbReference type="NCBI Taxonomy" id="106588"/>
    <lineage>
        <taxon>Bacteria</taxon>
        <taxon>Bacillati</taxon>
        <taxon>Bacillota</taxon>
        <taxon>Clostridia</taxon>
        <taxon>Eubacteriales</taxon>
        <taxon>Oscillospiraceae</taxon>
        <taxon>Pseudoflavonifractor</taxon>
    </lineage>
</organism>
<dbReference type="EMBL" id="DYUC01000094">
    <property type="protein sequence ID" value="HJG87191.1"/>
    <property type="molecule type" value="Genomic_DNA"/>
</dbReference>
<keyword evidence="3" id="KW-0732">Signal</keyword>
<gene>
    <name evidence="5" type="ORF">K8V01_09255</name>
</gene>
<feature type="chain" id="PRO_5037205100" evidence="3">
    <location>
        <begin position="27"/>
        <end position="1155"/>
    </location>
</feature>
<dbReference type="Proteomes" id="UP000760668">
    <property type="component" value="Unassembled WGS sequence"/>
</dbReference>
<comment type="caution">
    <text evidence="5">The sequence shown here is derived from an EMBL/GenBank/DDBJ whole genome shotgun (WGS) entry which is preliminary data.</text>
</comment>
<evidence type="ECO:0000259" key="4">
    <source>
        <dbReference type="PROSITE" id="PS51272"/>
    </source>
</evidence>
<reference evidence="5" key="1">
    <citation type="journal article" date="2021" name="PeerJ">
        <title>Extensive microbial diversity within the chicken gut microbiome revealed by metagenomics and culture.</title>
        <authorList>
            <person name="Gilroy R."/>
            <person name="Ravi A."/>
            <person name="Getino M."/>
            <person name="Pursley I."/>
            <person name="Horton D.L."/>
            <person name="Alikhan N.F."/>
            <person name="Baker D."/>
            <person name="Gharbi K."/>
            <person name="Hall N."/>
            <person name="Watson M."/>
            <person name="Adriaenssens E.M."/>
            <person name="Foster-Nyarko E."/>
            <person name="Jarju S."/>
            <person name="Secka A."/>
            <person name="Antonio M."/>
            <person name="Oren A."/>
            <person name="Chaudhuri R.R."/>
            <person name="La Ragione R."/>
            <person name="Hildebrand F."/>
            <person name="Pallen M.J."/>
        </authorList>
    </citation>
    <scope>NUCLEOTIDE SEQUENCE</scope>
    <source>
        <strain evidence="5">CHK179-5677</strain>
    </source>
</reference>
<name>A0A921MNN7_9FIRM</name>
<feature type="domain" description="SLH" evidence="4">
    <location>
        <begin position="29"/>
        <end position="92"/>
    </location>
</feature>
<evidence type="ECO:0000313" key="6">
    <source>
        <dbReference type="Proteomes" id="UP000760668"/>
    </source>
</evidence>
<dbReference type="PROSITE" id="PS51272">
    <property type="entry name" value="SLH"/>
    <property type="match status" value="2"/>
</dbReference>
<evidence type="ECO:0000313" key="5">
    <source>
        <dbReference type="EMBL" id="HJG87191.1"/>
    </source>
</evidence>
<evidence type="ECO:0000256" key="2">
    <source>
        <dbReference type="SAM" id="MobiDB-lite"/>
    </source>
</evidence>
<reference evidence="5" key="2">
    <citation type="submission" date="2021-09" db="EMBL/GenBank/DDBJ databases">
        <authorList>
            <person name="Gilroy R."/>
        </authorList>
    </citation>
    <scope>NUCLEOTIDE SEQUENCE</scope>
    <source>
        <strain evidence="5">CHK179-5677</strain>
    </source>
</reference>
<dbReference type="SUPFAM" id="SSF51126">
    <property type="entry name" value="Pectin lyase-like"/>
    <property type="match status" value="1"/>
</dbReference>
<dbReference type="RefSeq" id="WP_304248197.1">
    <property type="nucleotide sequence ID" value="NZ_DYUC01000094.1"/>
</dbReference>
<dbReference type="InterPro" id="IPR001119">
    <property type="entry name" value="SLH_dom"/>
</dbReference>
<accession>A0A921MNN7</accession>
<feature type="domain" description="SLH" evidence="4">
    <location>
        <begin position="150"/>
        <end position="213"/>
    </location>
</feature>
<evidence type="ECO:0000256" key="3">
    <source>
        <dbReference type="SAM" id="SignalP"/>
    </source>
</evidence>
<evidence type="ECO:0000256" key="1">
    <source>
        <dbReference type="ARBA" id="ARBA00022737"/>
    </source>
</evidence>
<feature type="region of interest" description="Disordered" evidence="2">
    <location>
        <begin position="368"/>
        <end position="400"/>
    </location>
</feature>
<proteinExistence type="predicted"/>
<keyword evidence="1" id="KW-0677">Repeat</keyword>
<dbReference type="InterPro" id="IPR011050">
    <property type="entry name" value="Pectin_lyase_fold/virulence"/>
</dbReference>
<dbReference type="AlphaFoldDB" id="A0A921MNN7"/>
<protein>
    <submittedName>
        <fullName evidence="5">S-layer homology domain-containing protein</fullName>
    </submittedName>
</protein>
<dbReference type="Pfam" id="PF00395">
    <property type="entry name" value="SLH"/>
    <property type="match status" value="3"/>
</dbReference>